<name>A0A8H3CRF6_9AGAM</name>
<reference evidence="3" key="1">
    <citation type="submission" date="2021-01" db="EMBL/GenBank/DDBJ databases">
        <authorList>
            <person name="Kaushik A."/>
        </authorList>
    </citation>
    <scope>NUCLEOTIDE SEQUENCE</scope>
    <source>
        <strain evidence="3">AG6-10EEA</strain>
    </source>
</reference>
<dbReference type="Pfam" id="PF07714">
    <property type="entry name" value="PK_Tyr_Ser-Thr"/>
    <property type="match status" value="2"/>
</dbReference>
<protein>
    <recommendedName>
        <fullName evidence="2">Protein kinase domain-containing protein</fullName>
    </recommendedName>
</protein>
<dbReference type="InterPro" id="IPR051681">
    <property type="entry name" value="Ser/Thr_Kinases-Pseudokinases"/>
</dbReference>
<evidence type="ECO:0000313" key="4">
    <source>
        <dbReference type="Proteomes" id="UP000663853"/>
    </source>
</evidence>
<dbReference type="EMBL" id="CAJMXA010003180">
    <property type="protein sequence ID" value="CAE6492039.1"/>
    <property type="molecule type" value="Genomic_DNA"/>
</dbReference>
<feature type="domain" description="Protein kinase" evidence="2">
    <location>
        <begin position="930"/>
        <end position="1261"/>
    </location>
</feature>
<dbReference type="GO" id="GO:0004674">
    <property type="term" value="F:protein serine/threonine kinase activity"/>
    <property type="evidence" value="ECO:0007669"/>
    <property type="project" value="TreeGrafter"/>
</dbReference>
<gene>
    <name evidence="3" type="ORF">RDB_LOCUS102235</name>
</gene>
<evidence type="ECO:0000313" key="3">
    <source>
        <dbReference type="EMBL" id="CAE6492039.1"/>
    </source>
</evidence>
<dbReference type="GO" id="GO:0005524">
    <property type="term" value="F:ATP binding"/>
    <property type="evidence" value="ECO:0007669"/>
    <property type="project" value="InterPro"/>
</dbReference>
<dbReference type="SMART" id="SM00220">
    <property type="entry name" value="S_TKc"/>
    <property type="match status" value="1"/>
</dbReference>
<dbReference type="InterPro" id="IPR011009">
    <property type="entry name" value="Kinase-like_dom_sf"/>
</dbReference>
<evidence type="ECO:0000256" key="1">
    <source>
        <dbReference type="SAM" id="Coils"/>
    </source>
</evidence>
<dbReference type="Gene3D" id="1.10.510.10">
    <property type="entry name" value="Transferase(Phosphotransferase) domain 1"/>
    <property type="match status" value="3"/>
</dbReference>
<feature type="coiled-coil region" evidence="1">
    <location>
        <begin position="152"/>
        <end position="179"/>
    </location>
</feature>
<proteinExistence type="predicted"/>
<comment type="caution">
    <text evidence="3">The sequence shown here is derived from an EMBL/GenBank/DDBJ whole genome shotgun (WGS) entry which is preliminary data.</text>
</comment>
<organism evidence="3 4">
    <name type="scientific">Rhizoctonia solani</name>
    <dbReference type="NCBI Taxonomy" id="456999"/>
    <lineage>
        <taxon>Eukaryota</taxon>
        <taxon>Fungi</taxon>
        <taxon>Dikarya</taxon>
        <taxon>Basidiomycota</taxon>
        <taxon>Agaricomycotina</taxon>
        <taxon>Agaricomycetes</taxon>
        <taxon>Cantharellales</taxon>
        <taxon>Ceratobasidiaceae</taxon>
        <taxon>Rhizoctonia</taxon>
    </lineage>
</organism>
<accession>A0A8H3CRF6</accession>
<dbReference type="PROSITE" id="PS50011">
    <property type="entry name" value="PROTEIN_KINASE_DOM"/>
    <property type="match status" value="2"/>
</dbReference>
<sequence length="1275" mass="143736">MNTDIPAGPPPAYTRSDATFAQVSKELGGFIDLSPEFKDALDAFRQFLGNQEKDRLSKHQLKLLRSQAVYVLEECARYKHAGADLSIVLPIVTEIFTGVSEELKQGPQWDQAITDPSVTRRLESTIGNAVDRLEDQMRQMARGEDAESSVYKNELERARENDRRKIEELESVIRELQSADNHSPTEAVQNSIEENLKIIGDLPSACSEQKQIDARKSLAVIAELTGKSLPPNTMLDRRLVNIGNQAINQSTSLSGSTLRERRLRSSLTENWSALRHDCILPFYGVGVIQSPVSPAEYQLYLVSPYLKNQDAKRYLRTYPTVSNHDRLQMALDVARGLKYMHAGDDLPEVEGKGVVHSALNIFNVLVKDSGRAVISGFGHAKVIKDFQHGASFTGDNSEYRYMGPEILDDAVLTFGTDIWSWSMVSLEILTDEPPFGTTTRDTKIIKLIGNNKHPARVNHPKIEEYEHSDEIWRLFEDCWKRQPEERPSASEVMRRFKPFVRELGRINLSIPMRGAASLADPKEPIYSHGRATFAQVFSELSKSVEISLDFGDALQAFKLFLEVEENLTIGKGQLKILRAYAVYFLEECAWYRSQGQNLSQALSVFTQTLFGISEQIKLKARWEVFIKDSLGISKMEVMIGAAYDRLVQLLGELNRGEHTNPLLYSIQLDKAREVDREKVEIIKAATKNKQYNGPRFCNLDKDVKPLIDYCLELLAAGYSTSKTGQQINDPESTLAAIAELSGQSVPLVKLADEPSVRIQTNSISQSATHDVFIGEYFTGQQVAIKVTRYQVEKKVADEAHLRFSQQRENWTSLRHECIHPLYGLGIMQSSALSTRYRLYFISPYLRNQDASTYLQRYQTISEASRLQMVLDIARGLQYMHSEYILPDGKGAVHRALNIYNVLVKDSGRAVISGFGHADILENTLFEGRDYESYRYMGPESLGNVVPWLSFGSDIWSWAMTSLEILTGEPPFGRKTSGTNIKQAICTGPPERANYPKIEGYEHKDRIWQSLEDCWKKMPEDRPSANEVVKRLKSLMNNSISRDMRIAKEGYLWSKHRHENVLEIHGLALFRNQISLVSPWVENGTAPNYVKKHPKADRIILCSQVASGLAYLHRQGTIHGDLKANNVLVSEAGIAKIIDFGSTVMNQYSLQFTGGEDTHHYTLRWTAPECLQEGGVSISMPADVYALAMTILEIMTGKVPFSHIKRDAAVCAAIYRIEKPPRPIDCISTLSRDGDKLWDLLQLCWQYNPDDRPTASDVELALSGITQDGLRAEIEM</sequence>
<feature type="domain" description="Protein kinase" evidence="2">
    <location>
        <begin position="207"/>
        <end position="500"/>
    </location>
</feature>
<dbReference type="InterPro" id="IPR000719">
    <property type="entry name" value="Prot_kinase_dom"/>
</dbReference>
<evidence type="ECO:0000259" key="2">
    <source>
        <dbReference type="PROSITE" id="PS50011"/>
    </source>
</evidence>
<dbReference type="SUPFAM" id="SSF56112">
    <property type="entry name" value="Protein kinase-like (PK-like)"/>
    <property type="match status" value="3"/>
</dbReference>
<dbReference type="PANTHER" id="PTHR44329">
    <property type="entry name" value="SERINE/THREONINE-PROTEIN KINASE TNNI3K-RELATED"/>
    <property type="match status" value="1"/>
</dbReference>
<dbReference type="InterPro" id="IPR001245">
    <property type="entry name" value="Ser-Thr/Tyr_kinase_cat_dom"/>
</dbReference>
<dbReference type="AlphaFoldDB" id="A0A8H3CRF6"/>
<keyword evidence="1" id="KW-0175">Coiled coil</keyword>
<dbReference type="Proteomes" id="UP000663853">
    <property type="component" value="Unassembled WGS sequence"/>
</dbReference>